<dbReference type="SMART" id="SM00089">
    <property type="entry name" value="PKD"/>
    <property type="match status" value="1"/>
</dbReference>
<evidence type="ECO:0000259" key="1">
    <source>
        <dbReference type="PROSITE" id="PS50093"/>
    </source>
</evidence>
<dbReference type="Pfam" id="PF18911">
    <property type="entry name" value="PKD_4"/>
    <property type="match status" value="1"/>
</dbReference>
<dbReference type="Pfam" id="PF11369">
    <property type="entry name" value="DUF3160"/>
    <property type="match status" value="1"/>
</dbReference>
<dbReference type="InterPro" id="IPR000601">
    <property type="entry name" value="PKD_dom"/>
</dbReference>
<organism evidence="2">
    <name type="scientific">Candidatus Methanophaga sp. ANME-1 ERB7</name>
    <dbReference type="NCBI Taxonomy" id="2759913"/>
    <lineage>
        <taxon>Archaea</taxon>
        <taxon>Methanobacteriati</taxon>
        <taxon>Methanobacteriota</taxon>
        <taxon>Stenosarchaea group</taxon>
        <taxon>Methanomicrobia</taxon>
        <taxon>Candidatus Methanophagales</taxon>
        <taxon>Candidatus Methanophagaceae</taxon>
        <taxon>Candidatus Methanophaga</taxon>
    </lineage>
</organism>
<proteinExistence type="predicted"/>
<reference evidence="2" key="1">
    <citation type="submission" date="2020-06" db="EMBL/GenBank/DDBJ databases">
        <title>Unique genomic features of the anaerobic methanotrophic archaea.</title>
        <authorList>
            <person name="Chadwick G.L."/>
            <person name="Skennerton C.T."/>
            <person name="Laso-Perez R."/>
            <person name="Leu A.O."/>
            <person name="Speth D.R."/>
            <person name="Yu H."/>
            <person name="Morgan-Lang C."/>
            <person name="Hatzenpichler R."/>
            <person name="Goudeau D."/>
            <person name="Malmstrom R."/>
            <person name="Brazelton W.J."/>
            <person name="Woyke T."/>
            <person name="Hallam S.J."/>
            <person name="Tyson G.W."/>
            <person name="Wegener G."/>
            <person name="Boetius A."/>
            <person name="Orphan V."/>
        </authorList>
    </citation>
    <scope>NUCLEOTIDE SEQUENCE</scope>
</reference>
<name>A0A7G9Z3L5_9EURY</name>
<dbReference type="EMBL" id="MT631595">
    <property type="protein sequence ID" value="QNO54849.1"/>
    <property type="molecule type" value="Genomic_DNA"/>
</dbReference>
<dbReference type="PROSITE" id="PS50093">
    <property type="entry name" value="PKD"/>
    <property type="match status" value="1"/>
</dbReference>
<dbReference type="SMART" id="SM01325">
    <property type="entry name" value="DUF3160"/>
    <property type="match status" value="1"/>
</dbReference>
<sequence>MVKMRNKTSRKILVISIALLIVASNIIASANTINIYQQRNTNESKEYSFITNTENNWTFSPYFPYNRFSFGFSTDKHEYLWGEPVKIMGTITNNGPNVTLLVFSPYGYPDSCCSFLINETKESYDFELIIFNRYLWPPIYHFPPDGGFHPCIYIPPKKVPIRTGETLELLIHSWNQVDGNGTRVMPGIYYVNFIVNYTSPLGEEMGHLLGCEPIRILPTSNKPPIAYFTYTPVNPVVNEAIKFNASNSADQDGTIVKYEWNFGDENITSTTEPIITHSYALARNYIVNLTVTDDRNSESYTSITIPVRLNLSYPINMYAVEEVYPLDPDAKDKLFNNGFLVLKGHEHGNISDCYWDLFFREDVSVFITSDAMLHIFHVVHDDMLRDIEKQYLYNYTKLLVQDMQRKSMQEYENTSSNLTHVKEAARRNVVFFTVACKLLNDSYPVPSCAEENVTEYVQKILNHSAAEFYPGDDYTQYEPRGHYEGDHTLENYFRCMKWLSRRIFRIEDYKYPEDSHIEMIQAVMISRMLEESPTDMQLWGKVYNVTTLLVGTADSITPVMVQKATENVFPRNFTISQLENATNIEKLRTEFKKTEYPGSQIIPVPLEYPGQIPPKYVQFMGERYVPDGYVFQQDTYPYISDVTRLPKGLEIMATMLGSNRADQLLEEEKKTYPELGSQMNKLKTEFENYTADKWTKNVYCNWFYTLDPLLVEFNQSYPVFMQTEAWQDEKLNTALSSWTQLRHDYILYAKQTYVPAPWAAGYGYVEPIPEFYNRLASLCRKINTELSDEDVLLQKYHDHFSSLANELDKFEKYSQKIVNNQTLTIEEQGDIHRFGLWLLGFFSGGIKEEEPTLVADVCTNSFTGKVLHEGVGKFNPVIIIYEQPDGITLAGVGFVMSYYEFTEENFNRISDSEWKERAEKGTLPPRPFWANSFLYNVR</sequence>
<evidence type="ECO:0000313" key="2">
    <source>
        <dbReference type="EMBL" id="QNO54849.1"/>
    </source>
</evidence>
<dbReference type="Gene3D" id="2.60.40.10">
    <property type="entry name" value="Immunoglobulins"/>
    <property type="match status" value="1"/>
</dbReference>
<dbReference type="InterPro" id="IPR013783">
    <property type="entry name" value="Ig-like_fold"/>
</dbReference>
<dbReference type="SUPFAM" id="SSF49299">
    <property type="entry name" value="PKD domain"/>
    <property type="match status" value="1"/>
</dbReference>
<dbReference type="InterPro" id="IPR022601">
    <property type="entry name" value="DUF3160"/>
</dbReference>
<dbReference type="AlphaFoldDB" id="A0A7G9Z3L5"/>
<dbReference type="InterPro" id="IPR022409">
    <property type="entry name" value="PKD/Chitinase_dom"/>
</dbReference>
<dbReference type="CDD" id="cd00146">
    <property type="entry name" value="PKD"/>
    <property type="match status" value="1"/>
</dbReference>
<feature type="domain" description="PKD" evidence="1">
    <location>
        <begin position="224"/>
        <end position="307"/>
    </location>
</feature>
<dbReference type="InterPro" id="IPR035986">
    <property type="entry name" value="PKD_dom_sf"/>
</dbReference>
<accession>A0A7G9Z3L5</accession>
<protein>
    <recommendedName>
        <fullName evidence="1">PKD domain-containing protein</fullName>
    </recommendedName>
</protein>
<gene>
    <name evidence="2" type="ORF">PAHOCELH_00010</name>
</gene>